<feature type="transmembrane region" description="Helical" evidence="9">
    <location>
        <begin position="583"/>
        <end position="605"/>
    </location>
</feature>
<keyword evidence="4 9" id="KW-0812">Transmembrane</keyword>
<feature type="transmembrane region" description="Helical" evidence="9">
    <location>
        <begin position="357"/>
        <end position="379"/>
    </location>
</feature>
<dbReference type="Proteomes" id="UP000696485">
    <property type="component" value="Unassembled WGS sequence"/>
</dbReference>
<sequence>MQLSSISSSGYQKSIQFLFWGVAVAAVSLAVLRQVFDPANKTRCESLLNHGSWLDPQRTQWQPKGCMLKTYDTKSTSKCIGGSRIVMLGDSIVRQLYYSVVKKLIPDANTYGDKHSDIFFKNETLGVSFEFYWDPFLNSTRALAMTAPSSTYTNDIDNSDISLDTSQLQPEQTPSILLVGSGLWYLRYAETSGGLEEWQTKMRSLARRMSDASRPRLGDNLFISPIPAVNTDKLSEERLKTLLPKDINEMNTFLRETTKDSPITVPFSWNMMTETAASATNDGLHYVERVMTAEVDVLLNFLCNNQLPKVAPMAATCCYDYPANHWFQSLMLAIFLLWLPCGFIVQTYYRNHPASSYFPSIGILNAMAVMAGSVLYMYYSDRTSLFGKGNKIYSTPSFTLLMALSIAAGCLTLKKAEKDQVFLNRDQTDEWKGWMQIVILIYHYVGASSVSAIYNPVRMLVASYLFMTGFGHFVFFYKKADFGFTRVASILTRLNLLTVLLTYTMDTTYLSYYFAPLVSFFYLIIYLMMYVGHSHNKKPAFILTKITVTAILTAAFIQTPAILDTIFSFLHFFFGVTWSATEWRFRLQLDVWIVFVGALFAYGFIKAQELAISAHSQWNVIMSTTIVASVIGLFGYFAFEVTITKFEYNHYHPYISWIPILSFVFLRNSTSALRNTTSTFYSFIGKCSLETFIGQFHMWLAGDTKGLLIISPWIDGPGAWTFNLVISSFIFVAVAHALSGATGELSDWLVTGREPKQAKGTLATTPYTLLTAAPLTSRERETSPGLPLAMKQTSVIKSPISSSAGTVGPTTLKDLMEKSLKAEKAREFEAGGSGGSGSSNTHGCNDSGSGSITDHGNTKDLHAGGKSTKKPEAVSLQIDTSDVTPVRPQVVVSVSSPTSTTFKSLWAQPFWKVTIFFGIIWVMNYFS</sequence>
<comment type="caution">
    <text evidence="11">The sequence shown here is derived from an EMBL/GenBank/DDBJ whole genome shotgun (WGS) entry which is preliminary data.</text>
</comment>
<keyword evidence="5 9" id="KW-1133">Transmembrane helix</keyword>
<keyword evidence="12" id="KW-1185">Reference proteome</keyword>
<feature type="transmembrane region" description="Helical" evidence="9">
    <location>
        <begin position="680"/>
        <end position="700"/>
    </location>
</feature>
<comment type="subcellular location">
    <subcellularLocation>
        <location evidence="1">Membrane</location>
        <topology evidence="1">Multi-pass membrane protein</topology>
    </subcellularLocation>
</comment>
<evidence type="ECO:0000313" key="12">
    <source>
        <dbReference type="Proteomes" id="UP000696485"/>
    </source>
</evidence>
<dbReference type="GO" id="GO:0016020">
    <property type="term" value="C:membrane"/>
    <property type="evidence" value="ECO:0007669"/>
    <property type="project" value="UniProtKB-SubCell"/>
</dbReference>
<evidence type="ECO:0000256" key="1">
    <source>
        <dbReference type="ARBA" id="ARBA00004141"/>
    </source>
</evidence>
<protein>
    <recommendedName>
        <fullName evidence="10">Cas1p 10 TM acyl transferase domain-containing protein</fullName>
    </recommendedName>
</protein>
<feature type="transmembrane region" description="Helical" evidence="9">
    <location>
        <begin position="720"/>
        <end position="738"/>
    </location>
</feature>
<dbReference type="InterPro" id="IPR012419">
    <property type="entry name" value="Cas1_AcylTrans_dom"/>
</dbReference>
<proteinExistence type="inferred from homology"/>
<dbReference type="Pfam" id="PF07779">
    <property type="entry name" value="Cas1_AcylT"/>
    <property type="match status" value="1"/>
</dbReference>
<evidence type="ECO:0000256" key="2">
    <source>
        <dbReference type="ARBA" id="ARBA00010666"/>
    </source>
</evidence>
<evidence type="ECO:0000313" key="11">
    <source>
        <dbReference type="EMBL" id="KAF9328981.1"/>
    </source>
</evidence>
<dbReference type="EMBL" id="JAAAUY010000516">
    <property type="protein sequence ID" value="KAF9328981.1"/>
    <property type="molecule type" value="Genomic_DNA"/>
</dbReference>
<feature type="transmembrane region" description="Helical" evidence="9">
    <location>
        <begin position="617"/>
        <end position="639"/>
    </location>
</feature>
<dbReference type="GO" id="GO:0005975">
    <property type="term" value="P:carbohydrate metabolic process"/>
    <property type="evidence" value="ECO:0007669"/>
    <property type="project" value="UniProtKB-ARBA"/>
</dbReference>
<comment type="similarity">
    <text evidence="2">Belongs to the PC-esterase family. CASD1 subfamily.</text>
</comment>
<feature type="transmembrane region" description="Helical" evidence="9">
    <location>
        <begin position="460"/>
        <end position="477"/>
    </location>
</feature>
<feature type="transmembrane region" description="Helical" evidence="9">
    <location>
        <begin position="434"/>
        <end position="454"/>
    </location>
</feature>
<evidence type="ECO:0000256" key="5">
    <source>
        <dbReference type="ARBA" id="ARBA00022989"/>
    </source>
</evidence>
<evidence type="ECO:0000259" key="10">
    <source>
        <dbReference type="Pfam" id="PF07779"/>
    </source>
</evidence>
<keyword evidence="3" id="KW-0808">Transferase</keyword>
<reference evidence="11" key="1">
    <citation type="journal article" date="2020" name="Fungal Divers.">
        <title>Resolving the Mortierellaceae phylogeny through synthesis of multi-gene phylogenetics and phylogenomics.</title>
        <authorList>
            <person name="Vandepol N."/>
            <person name="Liber J."/>
            <person name="Desiro A."/>
            <person name="Na H."/>
            <person name="Kennedy M."/>
            <person name="Barry K."/>
            <person name="Grigoriev I.V."/>
            <person name="Miller A.N."/>
            <person name="O'Donnell K."/>
            <person name="Stajich J.E."/>
            <person name="Bonito G."/>
        </authorList>
    </citation>
    <scope>NUCLEOTIDE SEQUENCE</scope>
    <source>
        <strain evidence="11">NVP1</strain>
    </source>
</reference>
<dbReference type="PANTHER" id="PTHR13533:SF1">
    <property type="entry name" value="N-ACETYLNEURAMINATE 9-O-ACETYLTRANSFERASE"/>
    <property type="match status" value="1"/>
</dbReference>
<keyword evidence="7" id="KW-0325">Glycoprotein</keyword>
<feature type="transmembrane region" description="Helical" evidence="9">
    <location>
        <begin position="17"/>
        <end position="36"/>
    </location>
</feature>
<feature type="transmembrane region" description="Helical" evidence="9">
    <location>
        <begin position="326"/>
        <end position="345"/>
    </location>
</feature>
<name>A0A9P5SGM9_9FUNG</name>
<gene>
    <name evidence="11" type="ORF">BG006_007918</name>
</gene>
<evidence type="ECO:0000256" key="9">
    <source>
        <dbReference type="SAM" id="Phobius"/>
    </source>
</evidence>
<feature type="transmembrane region" description="Helical" evidence="9">
    <location>
        <begin position="542"/>
        <end position="563"/>
    </location>
</feature>
<feature type="domain" description="Cas1p 10 TM acyl transferase" evidence="10">
    <location>
        <begin position="312"/>
        <end position="756"/>
    </location>
</feature>
<feature type="transmembrane region" description="Helical" evidence="9">
    <location>
        <begin position="510"/>
        <end position="530"/>
    </location>
</feature>
<dbReference type="AlphaFoldDB" id="A0A9P5SGM9"/>
<dbReference type="GO" id="GO:0016740">
    <property type="term" value="F:transferase activity"/>
    <property type="evidence" value="ECO:0007669"/>
    <property type="project" value="UniProtKB-KW"/>
</dbReference>
<accession>A0A9P5SGM9</accession>
<evidence type="ECO:0000256" key="7">
    <source>
        <dbReference type="ARBA" id="ARBA00023180"/>
    </source>
</evidence>
<feature type="compositionally biased region" description="Polar residues" evidence="8">
    <location>
        <begin position="840"/>
        <end position="855"/>
    </location>
</feature>
<evidence type="ECO:0000256" key="6">
    <source>
        <dbReference type="ARBA" id="ARBA00023136"/>
    </source>
</evidence>
<dbReference type="GO" id="GO:0005794">
    <property type="term" value="C:Golgi apparatus"/>
    <property type="evidence" value="ECO:0007669"/>
    <property type="project" value="UniProtKB-ARBA"/>
</dbReference>
<feature type="transmembrane region" description="Helical" evidence="9">
    <location>
        <begin position="391"/>
        <end position="413"/>
    </location>
</feature>
<feature type="transmembrane region" description="Helical" evidence="9">
    <location>
        <begin position="651"/>
        <end position="668"/>
    </location>
</feature>
<keyword evidence="6 9" id="KW-0472">Membrane</keyword>
<evidence type="ECO:0000256" key="4">
    <source>
        <dbReference type="ARBA" id="ARBA00022692"/>
    </source>
</evidence>
<evidence type="ECO:0000256" key="8">
    <source>
        <dbReference type="SAM" id="MobiDB-lite"/>
    </source>
</evidence>
<feature type="transmembrane region" description="Helical" evidence="9">
    <location>
        <begin position="909"/>
        <end position="926"/>
    </location>
</feature>
<dbReference type="PANTHER" id="PTHR13533">
    <property type="entry name" value="N-ACETYLNEURAMINATE 9-O-ACETYLTRANSFERASE"/>
    <property type="match status" value="1"/>
</dbReference>
<feature type="region of interest" description="Disordered" evidence="8">
    <location>
        <begin position="828"/>
        <end position="880"/>
    </location>
</feature>
<evidence type="ECO:0000256" key="3">
    <source>
        <dbReference type="ARBA" id="ARBA00022679"/>
    </source>
</evidence>
<organism evidence="11 12">
    <name type="scientific">Podila minutissima</name>
    <dbReference type="NCBI Taxonomy" id="64525"/>
    <lineage>
        <taxon>Eukaryota</taxon>
        <taxon>Fungi</taxon>
        <taxon>Fungi incertae sedis</taxon>
        <taxon>Mucoromycota</taxon>
        <taxon>Mortierellomycotina</taxon>
        <taxon>Mortierellomycetes</taxon>
        <taxon>Mortierellales</taxon>
        <taxon>Mortierellaceae</taxon>
        <taxon>Podila</taxon>
    </lineage>
</organism>